<protein>
    <recommendedName>
        <fullName evidence="5">Proteophosphoglycan ppg4</fullName>
    </recommendedName>
</protein>
<evidence type="ECO:0000313" key="4">
    <source>
        <dbReference type="Proteomes" id="UP001437256"/>
    </source>
</evidence>
<feature type="compositionally biased region" description="Acidic residues" evidence="1">
    <location>
        <begin position="206"/>
        <end position="215"/>
    </location>
</feature>
<dbReference type="Proteomes" id="UP001437256">
    <property type="component" value="Unassembled WGS sequence"/>
</dbReference>
<evidence type="ECO:0008006" key="5">
    <source>
        <dbReference type="Google" id="ProtNLM"/>
    </source>
</evidence>
<keyword evidence="2" id="KW-1133">Transmembrane helix</keyword>
<keyword evidence="2" id="KW-0812">Transmembrane</keyword>
<feature type="region of interest" description="Disordered" evidence="1">
    <location>
        <begin position="268"/>
        <end position="293"/>
    </location>
</feature>
<keyword evidence="2" id="KW-0472">Membrane</keyword>
<feature type="compositionally biased region" description="Polar residues" evidence="1">
    <location>
        <begin position="328"/>
        <end position="342"/>
    </location>
</feature>
<evidence type="ECO:0000313" key="3">
    <source>
        <dbReference type="EMBL" id="KAL0061297.1"/>
    </source>
</evidence>
<proteinExistence type="predicted"/>
<evidence type="ECO:0000256" key="1">
    <source>
        <dbReference type="SAM" id="MobiDB-lite"/>
    </source>
</evidence>
<name>A0ABR2ZJB5_9AGAR</name>
<dbReference type="EMBL" id="JBBXMP010000140">
    <property type="protein sequence ID" value="KAL0061297.1"/>
    <property type="molecule type" value="Genomic_DNA"/>
</dbReference>
<evidence type="ECO:0000256" key="2">
    <source>
        <dbReference type="SAM" id="Phobius"/>
    </source>
</evidence>
<feature type="region of interest" description="Disordered" evidence="1">
    <location>
        <begin position="328"/>
        <end position="389"/>
    </location>
</feature>
<feature type="transmembrane region" description="Helical" evidence="2">
    <location>
        <begin position="21"/>
        <end position="40"/>
    </location>
</feature>
<feature type="compositionally biased region" description="Polar residues" evidence="1">
    <location>
        <begin position="54"/>
        <end position="71"/>
    </location>
</feature>
<gene>
    <name evidence="3" type="ORF">AAF712_011873</name>
</gene>
<comment type="caution">
    <text evidence="3">The sequence shown here is derived from an EMBL/GenBank/DDBJ whole genome shotgun (WGS) entry which is preliminary data.</text>
</comment>
<organism evidence="3 4">
    <name type="scientific">Marasmius tenuissimus</name>
    <dbReference type="NCBI Taxonomy" id="585030"/>
    <lineage>
        <taxon>Eukaryota</taxon>
        <taxon>Fungi</taxon>
        <taxon>Dikarya</taxon>
        <taxon>Basidiomycota</taxon>
        <taxon>Agaricomycotina</taxon>
        <taxon>Agaricomycetes</taxon>
        <taxon>Agaricomycetidae</taxon>
        <taxon>Agaricales</taxon>
        <taxon>Marasmiineae</taxon>
        <taxon>Marasmiaceae</taxon>
        <taxon>Marasmius</taxon>
    </lineage>
</organism>
<sequence>MLGVLASEVSSRGAPTWPFQWVWRGFTVLTTIVYVILVLARRSALRTRIPITLPPNTVTSTQQSSLENNAHPTRVPPLPIQTDTPPPNGESFAPQQSSRSFASSMIGNTGYSIEETAAQTTGGKRVSILAEARDSSRHSQGSESFHTAPPSRASLDTVKSLSRTGVGHRTGTNDPLRPSQCNRRHEPSHARCTLPLTSDNSHSSDNEEGVEEDEGQGFPLRELAICPPLTNGHSEDVPLAPQSTSIAAHDTPPSTENYRLSLFAIPSRPDSPIARPPTAASTTTAPPYSPGAYHLYRPRRDTFTSNQSYQTYETLPSYHSVRSTQTLTDMTAPPSTSCTNIRSLPPLPSLPPFASSSAVSLSPSISTSLATPHSPGRPVSPVRELERPE</sequence>
<feature type="region of interest" description="Disordered" evidence="1">
    <location>
        <begin position="54"/>
        <end position="99"/>
    </location>
</feature>
<keyword evidence="4" id="KW-1185">Reference proteome</keyword>
<reference evidence="3 4" key="1">
    <citation type="submission" date="2024-05" db="EMBL/GenBank/DDBJ databases">
        <title>A draft genome resource for the thread blight pathogen Marasmius tenuissimus strain MS-2.</title>
        <authorList>
            <person name="Yulfo-Soto G.E."/>
            <person name="Baruah I.K."/>
            <person name="Amoako-Attah I."/>
            <person name="Bukari Y."/>
            <person name="Meinhardt L.W."/>
            <person name="Bailey B.A."/>
            <person name="Cohen S.P."/>
        </authorList>
    </citation>
    <scope>NUCLEOTIDE SEQUENCE [LARGE SCALE GENOMIC DNA]</scope>
    <source>
        <strain evidence="3 4">MS-2</strain>
    </source>
</reference>
<feature type="compositionally biased region" description="Low complexity" evidence="1">
    <location>
        <begin position="271"/>
        <end position="286"/>
    </location>
</feature>
<feature type="compositionally biased region" description="Pro residues" evidence="1">
    <location>
        <begin position="74"/>
        <end position="88"/>
    </location>
</feature>
<feature type="region of interest" description="Disordered" evidence="1">
    <location>
        <begin position="132"/>
        <end position="217"/>
    </location>
</feature>
<accession>A0ABR2ZJB5</accession>
<feature type="compositionally biased region" description="Low complexity" evidence="1">
    <location>
        <begin position="352"/>
        <end position="372"/>
    </location>
</feature>